<dbReference type="AlphaFoldDB" id="A0A9W9YL67"/>
<reference evidence="1" key="1">
    <citation type="submission" date="2023-01" db="EMBL/GenBank/DDBJ databases">
        <title>Genome assembly of the deep-sea coral Lophelia pertusa.</title>
        <authorList>
            <person name="Herrera S."/>
            <person name="Cordes E."/>
        </authorList>
    </citation>
    <scope>NUCLEOTIDE SEQUENCE</scope>
    <source>
        <strain evidence="1">USNM1676648</strain>
        <tissue evidence="1">Polyp</tissue>
    </source>
</reference>
<evidence type="ECO:0000313" key="2">
    <source>
        <dbReference type="Proteomes" id="UP001163046"/>
    </source>
</evidence>
<organism evidence="1 2">
    <name type="scientific">Desmophyllum pertusum</name>
    <dbReference type="NCBI Taxonomy" id="174260"/>
    <lineage>
        <taxon>Eukaryota</taxon>
        <taxon>Metazoa</taxon>
        <taxon>Cnidaria</taxon>
        <taxon>Anthozoa</taxon>
        <taxon>Hexacorallia</taxon>
        <taxon>Scleractinia</taxon>
        <taxon>Caryophylliina</taxon>
        <taxon>Caryophylliidae</taxon>
        <taxon>Desmophyllum</taxon>
    </lineage>
</organism>
<dbReference type="EMBL" id="MU827324">
    <property type="protein sequence ID" value="KAJ7356140.1"/>
    <property type="molecule type" value="Genomic_DNA"/>
</dbReference>
<keyword evidence="2" id="KW-1185">Reference proteome</keyword>
<gene>
    <name evidence="1" type="ORF">OS493_026523</name>
</gene>
<proteinExistence type="predicted"/>
<protein>
    <submittedName>
        <fullName evidence="1">Uncharacterized protein</fullName>
    </submittedName>
</protein>
<dbReference type="Proteomes" id="UP001163046">
    <property type="component" value="Unassembled WGS sequence"/>
</dbReference>
<name>A0A9W9YL67_9CNID</name>
<sequence>MFLCAESRDITEQIPPLFTPVNGVESQPNREDTSNVEICSRAPSFHEKRAKTTVDIKVEGSEICISGCHVVLIGSNTEVLKVQSCNRCSKSCYSSSDEETDNSVMLNIQEVEADSYAHDDVFKQLQKILKTSRATKEEAYNTYEMAATATTDEGFKDIVNVKMAALLLDSCANAVRTVTDRFPCKEDVIKAKITLTWLNPE</sequence>
<comment type="caution">
    <text evidence="1">The sequence shown here is derived from an EMBL/GenBank/DDBJ whole genome shotgun (WGS) entry which is preliminary data.</text>
</comment>
<evidence type="ECO:0000313" key="1">
    <source>
        <dbReference type="EMBL" id="KAJ7356140.1"/>
    </source>
</evidence>
<accession>A0A9W9YL67</accession>